<dbReference type="GO" id="GO:0005829">
    <property type="term" value="C:cytosol"/>
    <property type="evidence" value="ECO:0007669"/>
    <property type="project" value="TreeGrafter"/>
</dbReference>
<dbReference type="FunFam" id="3.90.70.10:FF:000127">
    <property type="entry name" value="Ubiquitin C-terminal hydrolase Ubp8"/>
    <property type="match status" value="1"/>
</dbReference>
<dbReference type="CDD" id="cd02660">
    <property type="entry name" value="Peptidase_C19D"/>
    <property type="match status" value="1"/>
</dbReference>
<dbReference type="Gene3D" id="3.90.70.10">
    <property type="entry name" value="Cysteine proteinases"/>
    <property type="match status" value="1"/>
</dbReference>
<keyword evidence="2 4" id="KW-0863">Zinc-finger</keyword>
<keyword evidence="5" id="KW-0833">Ubl conjugation pathway</keyword>
<name>A0A9P4KJ07_9PLEO</name>
<keyword evidence="3" id="KW-0862">Zinc</keyword>
<dbReference type="GO" id="GO:0004843">
    <property type="term" value="F:cysteine-type deubiquitinase activity"/>
    <property type="evidence" value="ECO:0007669"/>
    <property type="project" value="UniProtKB-UniRule"/>
</dbReference>
<feature type="domain" description="UBP-type" evidence="7">
    <location>
        <begin position="52"/>
        <end position="160"/>
    </location>
</feature>
<feature type="domain" description="USP" evidence="6">
    <location>
        <begin position="199"/>
        <end position="533"/>
    </location>
</feature>
<evidence type="ECO:0000256" key="4">
    <source>
        <dbReference type="PROSITE-ProRule" id="PRU00502"/>
    </source>
</evidence>
<dbReference type="InterPro" id="IPR001607">
    <property type="entry name" value="Znf_UBP"/>
</dbReference>
<evidence type="ECO:0000256" key="1">
    <source>
        <dbReference type="ARBA" id="ARBA00022723"/>
    </source>
</evidence>
<keyword evidence="5" id="KW-0645">Protease</keyword>
<accession>A0A9P4KJ07</accession>
<dbReference type="InterPro" id="IPR001394">
    <property type="entry name" value="Peptidase_C19_UCH"/>
</dbReference>
<dbReference type="PROSITE" id="PS00973">
    <property type="entry name" value="USP_2"/>
    <property type="match status" value="1"/>
</dbReference>
<dbReference type="OrthoDB" id="289038at2759"/>
<dbReference type="PROSITE" id="PS50235">
    <property type="entry name" value="USP_3"/>
    <property type="match status" value="1"/>
</dbReference>
<dbReference type="EMBL" id="ML986590">
    <property type="protein sequence ID" value="KAF2267634.1"/>
    <property type="molecule type" value="Genomic_DNA"/>
</dbReference>
<dbReference type="InterPro" id="IPR028889">
    <property type="entry name" value="USP"/>
</dbReference>
<dbReference type="PROSITE" id="PS50271">
    <property type="entry name" value="ZF_UBP"/>
    <property type="match status" value="1"/>
</dbReference>
<dbReference type="SUPFAM" id="SSF54001">
    <property type="entry name" value="Cysteine proteinases"/>
    <property type="match status" value="1"/>
</dbReference>
<dbReference type="GO" id="GO:0005634">
    <property type="term" value="C:nucleus"/>
    <property type="evidence" value="ECO:0007669"/>
    <property type="project" value="TreeGrafter"/>
</dbReference>
<evidence type="ECO:0000256" key="5">
    <source>
        <dbReference type="RuleBase" id="RU366025"/>
    </source>
</evidence>
<dbReference type="Gene3D" id="3.30.40.10">
    <property type="entry name" value="Zinc/RING finger domain, C3HC4 (zinc finger)"/>
    <property type="match status" value="1"/>
</dbReference>
<dbReference type="PANTHER" id="PTHR24006:SF937">
    <property type="entry name" value="UBIQUITIN CARBOXYL-TERMINAL HYDROLASE"/>
    <property type="match status" value="1"/>
</dbReference>
<keyword evidence="5" id="KW-0378">Hydrolase</keyword>
<dbReference type="Pfam" id="PF02148">
    <property type="entry name" value="zf-UBP"/>
    <property type="match status" value="1"/>
</dbReference>
<dbReference type="PANTHER" id="PTHR24006">
    <property type="entry name" value="UBIQUITIN CARBOXYL-TERMINAL HYDROLASE"/>
    <property type="match status" value="1"/>
</dbReference>
<dbReference type="GO" id="GO:0016579">
    <property type="term" value="P:protein deubiquitination"/>
    <property type="evidence" value="ECO:0007669"/>
    <property type="project" value="InterPro"/>
</dbReference>
<dbReference type="InterPro" id="IPR038765">
    <property type="entry name" value="Papain-like_cys_pep_sf"/>
</dbReference>
<reference evidence="9" key="1">
    <citation type="journal article" date="2020" name="Stud. Mycol.">
        <title>101 Dothideomycetes genomes: A test case for predicting lifestyles and emergence of pathogens.</title>
        <authorList>
            <person name="Haridas S."/>
            <person name="Albert R."/>
            <person name="Binder M."/>
            <person name="Bloem J."/>
            <person name="LaButti K."/>
            <person name="Salamov A."/>
            <person name="Andreopoulos B."/>
            <person name="Baker S."/>
            <person name="Barry K."/>
            <person name="Bills G."/>
            <person name="Bluhm B."/>
            <person name="Cannon C."/>
            <person name="Castanera R."/>
            <person name="Culley D."/>
            <person name="Daum C."/>
            <person name="Ezra D."/>
            <person name="Gonzalez J."/>
            <person name="Henrissat B."/>
            <person name="Kuo A."/>
            <person name="Liang C."/>
            <person name="Lipzen A."/>
            <person name="Lutzoni F."/>
            <person name="Magnuson J."/>
            <person name="Mondo S."/>
            <person name="Nolan M."/>
            <person name="Ohm R."/>
            <person name="Pangilinan J."/>
            <person name="Park H.-J."/>
            <person name="Ramirez L."/>
            <person name="Alfaro M."/>
            <person name="Sun H."/>
            <person name="Tritt A."/>
            <person name="Yoshinaga Y."/>
            <person name="Zwiers L.-H."/>
            <person name="Turgeon B."/>
            <person name="Goodwin S."/>
            <person name="Spatafora J."/>
            <person name="Crous P."/>
            <person name="Grigoriev I."/>
        </authorList>
    </citation>
    <scope>NUCLEOTIDE SEQUENCE [LARGE SCALE GENOMIC DNA]</scope>
    <source>
        <strain evidence="9">CBS 304.66</strain>
    </source>
</reference>
<dbReference type="AlphaFoldDB" id="A0A9P4KJ07"/>
<dbReference type="SUPFAM" id="SSF57850">
    <property type="entry name" value="RING/U-box"/>
    <property type="match status" value="1"/>
</dbReference>
<protein>
    <recommendedName>
        <fullName evidence="5">Ubiquitin carboxyl-terminal hydrolase</fullName>
        <ecNumber evidence="5">3.4.19.12</ecNumber>
    </recommendedName>
</protein>
<dbReference type="EC" id="3.4.19.12" evidence="5"/>
<comment type="catalytic activity">
    <reaction evidence="5">
        <text>Thiol-dependent hydrolysis of ester, thioester, amide, peptide and isopeptide bonds formed by the C-terminal Gly of ubiquitin (a 76-residue protein attached to proteins as an intracellular targeting signal).</text>
        <dbReference type="EC" id="3.4.19.12"/>
    </reaction>
</comment>
<dbReference type="InterPro" id="IPR050164">
    <property type="entry name" value="Peptidase_C19"/>
</dbReference>
<keyword evidence="9" id="KW-1185">Reference proteome</keyword>
<dbReference type="Proteomes" id="UP000800093">
    <property type="component" value="Unassembled WGS sequence"/>
</dbReference>
<keyword evidence="1" id="KW-0479">Metal-binding</keyword>
<dbReference type="GO" id="GO:0006508">
    <property type="term" value="P:proteolysis"/>
    <property type="evidence" value="ECO:0007669"/>
    <property type="project" value="UniProtKB-KW"/>
</dbReference>
<evidence type="ECO:0000313" key="8">
    <source>
        <dbReference type="EMBL" id="KAF2267634.1"/>
    </source>
</evidence>
<comment type="similarity">
    <text evidence="5">Belongs to the peptidase C19 family.</text>
</comment>
<evidence type="ECO:0000313" key="9">
    <source>
        <dbReference type="Proteomes" id="UP000800093"/>
    </source>
</evidence>
<evidence type="ECO:0000259" key="6">
    <source>
        <dbReference type="PROSITE" id="PS50235"/>
    </source>
</evidence>
<evidence type="ECO:0000259" key="7">
    <source>
        <dbReference type="PROSITE" id="PS50271"/>
    </source>
</evidence>
<keyword evidence="5" id="KW-0788">Thiol protease</keyword>
<comment type="caution">
    <text evidence="8">The sequence shown here is derived from an EMBL/GenBank/DDBJ whole genome shotgun (WGS) entry which is preliminary data.</text>
</comment>
<dbReference type="GO" id="GO:0008270">
    <property type="term" value="F:zinc ion binding"/>
    <property type="evidence" value="ECO:0007669"/>
    <property type="project" value="UniProtKB-KW"/>
</dbReference>
<dbReference type="Pfam" id="PF00443">
    <property type="entry name" value="UCH"/>
    <property type="match status" value="1"/>
</dbReference>
<gene>
    <name evidence="8" type="ORF">CC78DRAFT_511830</name>
</gene>
<evidence type="ECO:0000256" key="2">
    <source>
        <dbReference type="ARBA" id="ARBA00022771"/>
    </source>
</evidence>
<dbReference type="PROSITE" id="PS00972">
    <property type="entry name" value="USP_1"/>
    <property type="match status" value="1"/>
</dbReference>
<proteinExistence type="inferred from homology"/>
<sequence>MDPVAVVSKAASLASPKVVKNAKGAIVPSSQMAHVEFGCEHMRDMFEKARKPTIHNYRAILQNIHEKPSIVAQTYKSSSAGDSRPLVSLRPLYLCLQCPSVMTEADRNQHIETKLHCFSVESREGHVFCGNCQDFIYDPDLELRRLQKGRSENTVSRTMMLTERRIGKKRKFEDTTTTDEHKLILNNSTFLPCRAIGLRGLYNMGQTCFMSVILQTLIHNPFIRNFYLAEGHKTADCEKEACVSCALDEMFVEFHSVEKTEGFGAVSMLLGSWLAAEALAGYQQQDAHEYMQFILNALHIQNGGSTDNENDCRCIIHQTFYGKLSSTVTCDKCRNITTALDPYMDLSLDVRNQAKKRKTDAGTEEAAPLDLRDCLERFTGREKLGAADYTCQNCEGGQSVTKQLSIKQLPPVLSVHLKRFEHTKATSSKIETRVSFPLKLDLYPYTTQNKTLTKASKLSGLLSSNHNMNSPANSLMYELTSVIVHKGKIDSGHYISYSREGNDWFLFDDSKVVLVREAEVLAAEAYLLFYMISGLEV</sequence>
<dbReference type="InterPro" id="IPR018200">
    <property type="entry name" value="USP_CS"/>
</dbReference>
<organism evidence="8 9">
    <name type="scientific">Lojkania enalia</name>
    <dbReference type="NCBI Taxonomy" id="147567"/>
    <lineage>
        <taxon>Eukaryota</taxon>
        <taxon>Fungi</taxon>
        <taxon>Dikarya</taxon>
        <taxon>Ascomycota</taxon>
        <taxon>Pezizomycotina</taxon>
        <taxon>Dothideomycetes</taxon>
        <taxon>Pleosporomycetidae</taxon>
        <taxon>Pleosporales</taxon>
        <taxon>Pleosporales incertae sedis</taxon>
        <taxon>Lojkania</taxon>
    </lineage>
</organism>
<dbReference type="InterPro" id="IPR013083">
    <property type="entry name" value="Znf_RING/FYVE/PHD"/>
</dbReference>
<evidence type="ECO:0000256" key="3">
    <source>
        <dbReference type="ARBA" id="ARBA00022833"/>
    </source>
</evidence>